<dbReference type="InterPro" id="IPR015813">
    <property type="entry name" value="Pyrv/PenolPyrv_kinase-like_dom"/>
</dbReference>
<evidence type="ECO:0000256" key="5">
    <source>
        <dbReference type="PIRSR" id="PIRSR015582-2"/>
    </source>
</evidence>
<dbReference type="GO" id="GO:0000287">
    <property type="term" value="F:magnesium ion binding"/>
    <property type="evidence" value="ECO:0007669"/>
    <property type="project" value="TreeGrafter"/>
</dbReference>
<evidence type="ECO:0000313" key="8">
    <source>
        <dbReference type="Proteomes" id="UP000078292"/>
    </source>
</evidence>
<dbReference type="PANTHER" id="PTHR32308">
    <property type="entry name" value="LYASE BETA SUBUNIT, PUTATIVE (AFU_ORTHOLOGUE AFUA_4G13030)-RELATED"/>
    <property type="match status" value="1"/>
</dbReference>
<proteinExistence type="predicted"/>
<dbReference type="OrthoDB" id="5172636at2"/>
<dbReference type="SUPFAM" id="SSF51621">
    <property type="entry name" value="Phosphoenolpyruvate/pyruvate domain"/>
    <property type="match status" value="1"/>
</dbReference>
<dbReference type="GO" id="GO:0006107">
    <property type="term" value="P:oxaloacetate metabolic process"/>
    <property type="evidence" value="ECO:0007669"/>
    <property type="project" value="TreeGrafter"/>
</dbReference>
<dbReference type="GO" id="GO:0016829">
    <property type="term" value="F:lyase activity"/>
    <property type="evidence" value="ECO:0007669"/>
    <property type="project" value="UniProtKB-KW"/>
</dbReference>
<keyword evidence="2 5" id="KW-0479">Metal-binding</keyword>
<dbReference type="STRING" id="1837282.A6F49_01920"/>
<protein>
    <submittedName>
        <fullName evidence="7">Citrate lyase</fullName>
    </submittedName>
</protein>
<keyword evidence="7" id="KW-0456">Lyase</keyword>
<evidence type="ECO:0000259" key="6">
    <source>
        <dbReference type="Pfam" id="PF03328"/>
    </source>
</evidence>
<organism evidence="7 8">
    <name type="scientific">Enteractinococcus helveticum</name>
    <dbReference type="NCBI Taxonomy" id="1837282"/>
    <lineage>
        <taxon>Bacteria</taxon>
        <taxon>Bacillati</taxon>
        <taxon>Actinomycetota</taxon>
        <taxon>Actinomycetes</taxon>
        <taxon>Micrococcales</taxon>
        <taxon>Micrococcaceae</taxon>
    </lineage>
</organism>
<dbReference type="AlphaFoldDB" id="A0A1B7LUW4"/>
<feature type="binding site" evidence="4">
    <location>
        <position position="121"/>
    </location>
    <ligand>
        <name>substrate</name>
    </ligand>
</feature>
<sequence length="281" mass="29854">MTTFDLGPALLFVPADRPERYAKAYDRSDAIIIDLEDAVAPDERPAARQALGKHLAALDSRVAQRTLVRVNPVDAPDFSHDVAVIVGSNLRYIMVPKAESVDGIAQVADALPGVGLIALCETAAGVTSAVEIAQHPAVMALMWGSEDLMVSTGGSSSRFANGTYRDIPRFARAQVLLAAAAAGKASIDTIHTDLSPTDQFIAEAEDAVASGFNAKACIHPAQVAVVRNAYRPSEEDLEYAQALLKEVDQHGGVFQFRGSMVDGPLIAHARTVVQRAARLTK</sequence>
<gene>
    <name evidence="7" type="ORF">A6F49_01920</name>
</gene>
<reference evidence="7 8" key="1">
    <citation type="submission" date="2016-04" db="EMBL/GenBank/DDBJ databases">
        <title>First whole genome shotgun sequence of the bacterium Enteractinococcus sp. strain UASWS1574.</title>
        <authorList>
            <person name="Crovadore J."/>
            <person name="Chablais R."/>
            <person name="Lefort F."/>
        </authorList>
    </citation>
    <scope>NUCLEOTIDE SEQUENCE [LARGE SCALE GENOMIC DNA]</scope>
    <source>
        <strain evidence="7 8">UASWS1574</strain>
    </source>
</reference>
<evidence type="ECO:0000256" key="1">
    <source>
        <dbReference type="ARBA" id="ARBA00001946"/>
    </source>
</evidence>
<accession>A0A1B7LUW4</accession>
<dbReference type="InterPro" id="IPR011206">
    <property type="entry name" value="Citrate_lyase_beta/mcl1/mcl2"/>
</dbReference>
<dbReference type="EMBL" id="LXEY01000115">
    <property type="protein sequence ID" value="OAV51531.1"/>
    <property type="molecule type" value="Genomic_DNA"/>
</dbReference>
<dbReference type="RefSeq" id="WP_043055722.1">
    <property type="nucleotide sequence ID" value="NZ_LXEY01000115.1"/>
</dbReference>
<dbReference type="InterPro" id="IPR040442">
    <property type="entry name" value="Pyrv_kinase-like_dom_sf"/>
</dbReference>
<comment type="cofactor">
    <cofactor evidence="1">
        <name>Mg(2+)</name>
        <dbReference type="ChEBI" id="CHEBI:18420"/>
    </cofactor>
</comment>
<comment type="caution">
    <text evidence="7">The sequence shown here is derived from an EMBL/GenBank/DDBJ whole genome shotgun (WGS) entry which is preliminary data.</text>
</comment>
<name>A0A1B7LUW4_9MICC</name>
<keyword evidence="8" id="KW-1185">Reference proteome</keyword>
<feature type="domain" description="HpcH/HpaI aldolase/citrate lyase" evidence="6">
    <location>
        <begin position="10"/>
        <end position="220"/>
    </location>
</feature>
<dbReference type="Proteomes" id="UP000078292">
    <property type="component" value="Unassembled WGS sequence"/>
</dbReference>
<dbReference type="PANTHER" id="PTHR32308:SF10">
    <property type="entry name" value="CITRATE LYASE SUBUNIT BETA"/>
    <property type="match status" value="1"/>
</dbReference>
<evidence type="ECO:0000313" key="7">
    <source>
        <dbReference type="EMBL" id="OAV51531.1"/>
    </source>
</evidence>
<evidence type="ECO:0000256" key="3">
    <source>
        <dbReference type="ARBA" id="ARBA00022842"/>
    </source>
</evidence>
<dbReference type="Gene3D" id="3.20.20.60">
    <property type="entry name" value="Phosphoenolpyruvate-binding domains"/>
    <property type="match status" value="1"/>
</dbReference>
<dbReference type="InterPro" id="IPR005000">
    <property type="entry name" value="Aldolase/citrate-lyase_domain"/>
</dbReference>
<feature type="binding site" evidence="5">
    <location>
        <position position="147"/>
    </location>
    <ligand>
        <name>Mg(2+)</name>
        <dbReference type="ChEBI" id="CHEBI:18420"/>
    </ligand>
</feature>
<feature type="binding site" evidence="4">
    <location>
        <position position="69"/>
    </location>
    <ligand>
        <name>substrate</name>
    </ligand>
</feature>
<feature type="binding site" evidence="5">
    <location>
        <position position="121"/>
    </location>
    <ligand>
        <name>Mg(2+)</name>
        <dbReference type="ChEBI" id="CHEBI:18420"/>
    </ligand>
</feature>
<evidence type="ECO:0000256" key="4">
    <source>
        <dbReference type="PIRSR" id="PIRSR015582-1"/>
    </source>
</evidence>
<keyword evidence="3 5" id="KW-0460">Magnesium</keyword>
<dbReference type="Pfam" id="PF03328">
    <property type="entry name" value="HpcH_HpaI"/>
    <property type="match status" value="1"/>
</dbReference>
<evidence type="ECO:0000256" key="2">
    <source>
        <dbReference type="ARBA" id="ARBA00022723"/>
    </source>
</evidence>
<dbReference type="PIRSF" id="PIRSF015582">
    <property type="entry name" value="Cit_lyase_B"/>
    <property type="match status" value="1"/>
</dbReference>